<dbReference type="AlphaFoldDB" id="A0A8S1RJM6"/>
<evidence type="ECO:0000256" key="1">
    <source>
        <dbReference type="SAM" id="MobiDB-lite"/>
    </source>
</evidence>
<accession>A0A8S1RJM6</accession>
<dbReference type="InterPro" id="IPR010736">
    <property type="entry name" value="SHIPPO-rpt"/>
</dbReference>
<dbReference type="PANTHER" id="PTHR21580">
    <property type="entry name" value="SHIPPO-1-RELATED"/>
    <property type="match status" value="1"/>
</dbReference>
<dbReference type="EMBL" id="CAJJDN010000177">
    <property type="protein sequence ID" value="CAD8127522.1"/>
    <property type="molecule type" value="Genomic_DNA"/>
</dbReference>
<dbReference type="PANTHER" id="PTHR21580:SF28">
    <property type="entry name" value="BOREALIN N-TERMINAL DOMAIN-CONTAINING PROTEIN-RELATED"/>
    <property type="match status" value="1"/>
</dbReference>
<feature type="compositionally biased region" description="Polar residues" evidence="1">
    <location>
        <begin position="46"/>
        <end position="56"/>
    </location>
</feature>
<evidence type="ECO:0000313" key="3">
    <source>
        <dbReference type="Proteomes" id="UP000692954"/>
    </source>
</evidence>
<dbReference type="Pfam" id="PF07004">
    <property type="entry name" value="SHIPPO-rpt"/>
    <property type="match status" value="9"/>
</dbReference>
<feature type="region of interest" description="Disordered" evidence="1">
    <location>
        <begin position="322"/>
        <end position="414"/>
    </location>
</feature>
<proteinExistence type="predicted"/>
<name>A0A8S1RJM6_9CILI</name>
<sequence length="414" mass="45343">MVSAYSVGNGKRSNEVQQGPETPGPGQYSGDKKQKYTPPSFKIPQAQRQTFQSSFTPGPGAYASSDNLLKGPKFSFAGKKQQSVTSFQPGPGAYNVKPTKQAPQYSFGGKYGSQPDDLQPGPGEYQLSMQLDAPTMRFPRSKRDDPHSEKVPGPGTYKQDRAESAPKFRFGNAQRRGLYDNELGKVPGPGQYNYQSQFETIQPKGFSLVSRKEQITQQLVVPGPGTYDPQPIKRPPSCKIGKSMRGFQFANPNPGPGEYEPQIDTIRPQSAMIRVGSATRRPLNDIKGVPGPGTYFIPSKIVEGPQVKILGHKYDPVQAQKDQVPGPGQYERPIMQRPQSAKIGTSRRQELNTTLEVPGPGQYKPKDKLVGPSWGFGTSKRPPLNPKNETPGPGGYDQTNEFGSLPKYAMKKIP</sequence>
<dbReference type="OrthoDB" id="429991at2759"/>
<feature type="region of interest" description="Disordered" evidence="1">
    <location>
        <begin position="1"/>
        <end position="184"/>
    </location>
</feature>
<organism evidence="2 3">
    <name type="scientific">Paramecium sonneborni</name>
    <dbReference type="NCBI Taxonomy" id="65129"/>
    <lineage>
        <taxon>Eukaryota</taxon>
        <taxon>Sar</taxon>
        <taxon>Alveolata</taxon>
        <taxon>Ciliophora</taxon>
        <taxon>Intramacronucleata</taxon>
        <taxon>Oligohymenophorea</taxon>
        <taxon>Peniculida</taxon>
        <taxon>Parameciidae</taxon>
        <taxon>Paramecium</taxon>
    </lineage>
</organism>
<dbReference type="InterPro" id="IPR051291">
    <property type="entry name" value="CIMAP"/>
</dbReference>
<protein>
    <submittedName>
        <fullName evidence="2">Uncharacterized protein</fullName>
    </submittedName>
</protein>
<gene>
    <name evidence="2" type="ORF">PSON_ATCC_30995.1.T1770064</name>
</gene>
<dbReference type="Proteomes" id="UP000692954">
    <property type="component" value="Unassembled WGS sequence"/>
</dbReference>
<reference evidence="2" key="1">
    <citation type="submission" date="2021-01" db="EMBL/GenBank/DDBJ databases">
        <authorList>
            <consortium name="Genoscope - CEA"/>
            <person name="William W."/>
        </authorList>
    </citation>
    <scope>NUCLEOTIDE SEQUENCE</scope>
</reference>
<evidence type="ECO:0000313" key="2">
    <source>
        <dbReference type="EMBL" id="CAD8127522.1"/>
    </source>
</evidence>
<keyword evidence="3" id="KW-1185">Reference proteome</keyword>
<comment type="caution">
    <text evidence="2">The sequence shown here is derived from an EMBL/GenBank/DDBJ whole genome shotgun (WGS) entry which is preliminary data.</text>
</comment>
<feature type="compositionally biased region" description="Basic and acidic residues" evidence="1">
    <location>
        <begin position="141"/>
        <end position="150"/>
    </location>
</feature>